<dbReference type="SUPFAM" id="SSF52047">
    <property type="entry name" value="RNI-like"/>
    <property type="match status" value="1"/>
</dbReference>
<name>A0A409W8Z0_9AGAR</name>
<gene>
    <name evidence="1" type="ORF">CVT24_010285</name>
</gene>
<keyword evidence="2" id="KW-1185">Reference proteome</keyword>
<organism evidence="1 2">
    <name type="scientific">Panaeolus cyanescens</name>
    <dbReference type="NCBI Taxonomy" id="181874"/>
    <lineage>
        <taxon>Eukaryota</taxon>
        <taxon>Fungi</taxon>
        <taxon>Dikarya</taxon>
        <taxon>Basidiomycota</taxon>
        <taxon>Agaricomycotina</taxon>
        <taxon>Agaricomycetes</taxon>
        <taxon>Agaricomycetidae</taxon>
        <taxon>Agaricales</taxon>
        <taxon>Agaricineae</taxon>
        <taxon>Galeropsidaceae</taxon>
        <taxon>Panaeolus</taxon>
    </lineage>
</organism>
<dbReference type="OrthoDB" id="3232239at2759"/>
<proteinExistence type="predicted"/>
<dbReference type="AlphaFoldDB" id="A0A409W8Z0"/>
<dbReference type="EMBL" id="NHTK01005712">
    <property type="protein sequence ID" value="PPQ74961.1"/>
    <property type="molecule type" value="Genomic_DNA"/>
</dbReference>
<dbReference type="Proteomes" id="UP000284842">
    <property type="component" value="Unassembled WGS sequence"/>
</dbReference>
<evidence type="ECO:0000313" key="1">
    <source>
        <dbReference type="EMBL" id="PPQ74961.1"/>
    </source>
</evidence>
<dbReference type="InParanoid" id="A0A409W8Z0"/>
<sequence length="904" mass="102679">MSLMATSPQRHLVLPAEICSLIIKFTEPHSKTDLRNFCRVSRVFQVEAERFLYIDVLLSGVRAVKSWARAVHRRPQLSSRTKRVTFYLPKQTGLEANDLLCVAKGLKTCSALEDLRIYEELDNHSPDGRPDHYANSVQRWILDGYGFKLKAFTNQYFQNHLLNNFLKLESLVLRGEDDYGVTELDDVPMTKVRSLDGTTSAALAFIRPSTEFERNLEHLQVEFRIFSESNLQIWKHLRLSANLSVLQSFSILHTGNDVWGNSFHTFAMYVYEAMPNIRYLRVVSTKLFPSQGLYANLPWEYLIPPGYQHLEVLVLVPPTVTPTDDEVKQSLRGECVYEPIIIPNRAGIAVVAFALNDDTQMRGEVAIISGNRPAITTELTNTRPFYFRRITLGLNEGLASERRFDHLLQMTTSTSSPNSILWHIRELCVDMEGSLPGELMQHLTPEDAARRIAFLLGIPNIRSLSLRFSSLSGAFDGLSSPEVTAFCKRLIESYLRSPTAVLQSLHAKKIHGLPYDEILACKTLHTLSLDRCPWPVLKVPVPQLTSLKLRKMRADIPLSSLFYMPNLTELVLEATYFEDDLASTTSHNHTSSTRSPLILPYGLKKIIFLDTGTSPNDQFLLLHAFLLRHKHDDTNKPILPLLRTLSLPISPSGYGDLMPYLRFSPVLENVSLRVLVHWHNSNMFSDLALDEHISTGGKLSSVIHLDIRVVIGIENPHYSTFLMSFAAVFSSIPPGSDSNLRHIHLNIEAAFNFSDVERVERSLIDQNMQSAVQPLVQGATHGDVSTAFWTGLSAFTRNCTNLPRLQTLTMSLRYEKRYRRQQRLRAGFERACEFHLEKHVDDDCWEDGSLIKSIGELHRDLMGEEWQADWKRPKRRATKFTARLDSTSTVSRYATIVVTFNAEG</sequence>
<protein>
    <submittedName>
        <fullName evidence="1">Uncharacterized protein</fullName>
    </submittedName>
</protein>
<evidence type="ECO:0000313" key="2">
    <source>
        <dbReference type="Proteomes" id="UP000284842"/>
    </source>
</evidence>
<reference evidence="1 2" key="1">
    <citation type="journal article" date="2018" name="Evol. Lett.">
        <title>Horizontal gene cluster transfer increased hallucinogenic mushroom diversity.</title>
        <authorList>
            <person name="Reynolds H.T."/>
            <person name="Vijayakumar V."/>
            <person name="Gluck-Thaler E."/>
            <person name="Korotkin H.B."/>
            <person name="Matheny P.B."/>
            <person name="Slot J.C."/>
        </authorList>
    </citation>
    <scope>NUCLEOTIDE SEQUENCE [LARGE SCALE GENOMIC DNA]</scope>
    <source>
        <strain evidence="1 2">2629</strain>
    </source>
</reference>
<accession>A0A409W8Z0</accession>
<comment type="caution">
    <text evidence="1">The sequence shown here is derived from an EMBL/GenBank/DDBJ whole genome shotgun (WGS) entry which is preliminary data.</text>
</comment>